<dbReference type="InterPro" id="IPR045076">
    <property type="entry name" value="MutS"/>
</dbReference>
<dbReference type="GO" id="GO:0140664">
    <property type="term" value="F:ATP-dependent DNA damage sensor activity"/>
    <property type="evidence" value="ECO:0007669"/>
    <property type="project" value="InterPro"/>
</dbReference>
<dbReference type="RefSeq" id="WP_139457374.1">
    <property type="nucleotide sequence ID" value="NZ_VDCH01000021.1"/>
</dbReference>
<sequence>MAKEAQARKQEATPMMRQYLDVKERYPGYLLLFRVGDFYETFFDDAVTVSSALNIVLTRRSNGSSAEIPLAGFPHHASEGYIAKLVMKGFKVAVCDQVEDPATAKGIVRREITDIVTPGITYSDKILDDRHNNYLCAVAPVKRGREHLAGVAFVDVTTAEFRMTELPLGELKDFLQSLRPSEILISSRDKELRESLAKNLFTGALFTVLDEWMFTDEQAARVLENHFKTHSLKGFGIEGYEAGRIAAGAILQYLEEAKQGSLKYLVRIGLVESGESMTLDIQTRRNLEIISSMQDGTLNGSLLEVLDRTKNPMGARLLRRWLLHPLRKLEPVVRRHDAVEELLDAPELREEARRALGGIIDLERALARIATSRAMPREVRQLGSSLALVPQLRSMLDGCQSLRLRELALRVDALPELADTIESALDPEASGTLRDGGYIRAGYHEELDELCAISSGARDRLLEIQQEERRRTSISTLKVQYNKVFGYYIEVSRANSDKVPEYYEKKQTLVNAERYTIPALKEYEEKILTAEQKSQLLEHRLFQELCAAIAAEAASIQTTAAALAELDCLASFASCADEYQYCRPAMNEGTELVITAGRHPVLERILGADEPYISNDCRVGASQQLLIITGPNMAGKSSYLRQAGLVVLLAQVGSFVPAESAEIGLVDRIFTRVGASDNLTSGESTFLVEMNEAASILNNATDRSLLLLDEIGRGTSTFDGMSIAWSMCEFIHDQLRARTLFATHYHELAELESRFDRIVNFNATVVETADTVIFLRKIVRGASDNSYGIEVAKMAGMPPEVIERAREILAGMERREVEVPVQREASPLRVESRQISLFEEEESRLRKALSGIDINRLTPLDALMELKRLQEIALGKGAN</sequence>
<dbReference type="InterPro" id="IPR036678">
    <property type="entry name" value="MutS_con_dom_sf"/>
</dbReference>
<reference evidence="12 13" key="1">
    <citation type="submission" date="2019-05" db="EMBL/GenBank/DDBJ databases">
        <title>Draft Whole-Genome sequence of the green sulfur bacterium Chlorobaculum thiosulfatiphilum DSM 249.</title>
        <authorList>
            <person name="Meyer T.E."/>
            <person name="Kyndt J.A."/>
        </authorList>
    </citation>
    <scope>NUCLEOTIDE SEQUENCE [LARGE SCALE GENOMIC DNA]</scope>
    <source>
        <strain evidence="12 13">DSM 249</strain>
    </source>
</reference>
<dbReference type="OrthoDB" id="9802448at2"/>
<dbReference type="InterPro" id="IPR027417">
    <property type="entry name" value="P-loop_NTPase"/>
</dbReference>
<dbReference type="FunFam" id="3.40.50.300:FF:000870">
    <property type="entry name" value="MutS protein homolog 4"/>
    <property type="match status" value="1"/>
</dbReference>
<dbReference type="SMART" id="SM00534">
    <property type="entry name" value="MUTSac"/>
    <property type="match status" value="1"/>
</dbReference>
<evidence type="ECO:0000256" key="6">
    <source>
        <dbReference type="ARBA" id="ARBA00023125"/>
    </source>
</evidence>
<evidence type="ECO:0000256" key="3">
    <source>
        <dbReference type="ARBA" id="ARBA00022741"/>
    </source>
</evidence>
<evidence type="ECO:0000256" key="9">
    <source>
        <dbReference type="HAMAP-Rule" id="MF_00096"/>
    </source>
</evidence>
<keyword evidence="6 9" id="KW-0238">DNA-binding</keyword>
<dbReference type="SMART" id="SM00533">
    <property type="entry name" value="MUTSd"/>
    <property type="match status" value="1"/>
</dbReference>
<dbReference type="InterPro" id="IPR007861">
    <property type="entry name" value="DNA_mismatch_repair_MutS_clamp"/>
</dbReference>
<dbReference type="PANTHER" id="PTHR11361">
    <property type="entry name" value="DNA MISMATCH REPAIR PROTEIN MUTS FAMILY MEMBER"/>
    <property type="match status" value="1"/>
</dbReference>
<dbReference type="GO" id="GO:0030983">
    <property type="term" value="F:mismatched DNA binding"/>
    <property type="evidence" value="ECO:0007669"/>
    <property type="project" value="InterPro"/>
</dbReference>
<dbReference type="GO" id="GO:0005524">
    <property type="term" value="F:ATP binding"/>
    <property type="evidence" value="ECO:0007669"/>
    <property type="project" value="UniProtKB-UniRule"/>
</dbReference>
<dbReference type="InterPro" id="IPR005748">
    <property type="entry name" value="DNA_mismatch_repair_MutS"/>
</dbReference>
<dbReference type="PIRSF" id="PIRSF037677">
    <property type="entry name" value="DNA_mis_repair_Msh6"/>
    <property type="match status" value="1"/>
</dbReference>
<evidence type="ECO:0000259" key="11">
    <source>
        <dbReference type="PROSITE" id="PS00486"/>
    </source>
</evidence>
<dbReference type="NCBIfam" id="TIGR01070">
    <property type="entry name" value="mutS1"/>
    <property type="match status" value="1"/>
</dbReference>
<keyword evidence="13" id="KW-1185">Reference proteome</keyword>
<dbReference type="CDD" id="cd03284">
    <property type="entry name" value="ABC_MutS1"/>
    <property type="match status" value="1"/>
</dbReference>
<dbReference type="SUPFAM" id="SSF48334">
    <property type="entry name" value="DNA repair protein MutS, domain III"/>
    <property type="match status" value="1"/>
</dbReference>
<evidence type="ECO:0000256" key="10">
    <source>
        <dbReference type="RuleBase" id="RU003756"/>
    </source>
</evidence>
<dbReference type="HAMAP" id="MF_00096">
    <property type="entry name" value="MutS"/>
    <property type="match status" value="1"/>
</dbReference>
<dbReference type="PANTHER" id="PTHR11361:SF34">
    <property type="entry name" value="DNA MISMATCH REPAIR PROTEIN MSH1, MITOCHONDRIAL"/>
    <property type="match status" value="1"/>
</dbReference>
<dbReference type="InterPro" id="IPR007860">
    <property type="entry name" value="DNA_mmatch_repair_MutS_con_dom"/>
</dbReference>
<dbReference type="Pfam" id="PF05192">
    <property type="entry name" value="MutS_III"/>
    <property type="match status" value="1"/>
</dbReference>
<dbReference type="InterPro" id="IPR036187">
    <property type="entry name" value="DNA_mismatch_repair_MutS_sf"/>
</dbReference>
<keyword evidence="4 9" id="KW-0227">DNA damage</keyword>
<dbReference type="Gene3D" id="3.30.420.110">
    <property type="entry name" value="MutS, connector domain"/>
    <property type="match status" value="1"/>
</dbReference>
<dbReference type="InterPro" id="IPR007696">
    <property type="entry name" value="DNA_mismatch_repair_MutS_core"/>
</dbReference>
<dbReference type="Proteomes" id="UP000308271">
    <property type="component" value="Unassembled WGS sequence"/>
</dbReference>
<evidence type="ECO:0000256" key="8">
    <source>
        <dbReference type="ARBA" id="ARBA00024647"/>
    </source>
</evidence>
<feature type="domain" description="DNA mismatch repair proteins mutS family" evidence="11">
    <location>
        <begin position="704"/>
        <end position="720"/>
    </location>
</feature>
<accession>A0A5C4S575</accession>
<evidence type="ECO:0000256" key="1">
    <source>
        <dbReference type="ARBA" id="ARBA00006271"/>
    </source>
</evidence>
<dbReference type="InterPro" id="IPR017261">
    <property type="entry name" value="DNA_mismatch_repair_MutS/MSH"/>
</dbReference>
<dbReference type="Pfam" id="PF05188">
    <property type="entry name" value="MutS_II"/>
    <property type="match status" value="1"/>
</dbReference>
<evidence type="ECO:0000256" key="2">
    <source>
        <dbReference type="ARBA" id="ARBA00021982"/>
    </source>
</evidence>
<gene>
    <name evidence="9 12" type="primary">mutS</name>
    <name evidence="12" type="ORF">FGF66_09320</name>
</gene>
<feature type="binding site" evidence="9">
    <location>
        <begin position="630"/>
        <end position="637"/>
    </location>
    <ligand>
        <name>ATP</name>
        <dbReference type="ChEBI" id="CHEBI:30616"/>
    </ligand>
</feature>
<comment type="similarity">
    <text evidence="1 9 10">Belongs to the DNA mismatch repair MutS family.</text>
</comment>
<dbReference type="SUPFAM" id="SSF53150">
    <property type="entry name" value="DNA repair protein MutS, domain II"/>
    <property type="match status" value="1"/>
</dbReference>
<evidence type="ECO:0000256" key="7">
    <source>
        <dbReference type="ARBA" id="ARBA00023204"/>
    </source>
</evidence>
<organism evidence="12 13">
    <name type="scientific">Chlorobaculum thiosulfatiphilum</name>
    <name type="common">Chlorobium limicola f.sp. thiosulfatophilum</name>
    <dbReference type="NCBI Taxonomy" id="115852"/>
    <lineage>
        <taxon>Bacteria</taxon>
        <taxon>Pseudomonadati</taxon>
        <taxon>Chlorobiota</taxon>
        <taxon>Chlorobiia</taxon>
        <taxon>Chlorobiales</taxon>
        <taxon>Chlorobiaceae</taxon>
        <taxon>Chlorobaculum</taxon>
    </lineage>
</organism>
<dbReference type="InterPro" id="IPR000432">
    <property type="entry name" value="DNA_mismatch_repair_MutS_C"/>
</dbReference>
<dbReference type="GO" id="GO:0006298">
    <property type="term" value="P:mismatch repair"/>
    <property type="evidence" value="ECO:0007669"/>
    <property type="project" value="UniProtKB-UniRule"/>
</dbReference>
<dbReference type="Gene3D" id="1.10.1420.10">
    <property type="match status" value="2"/>
</dbReference>
<evidence type="ECO:0000313" key="13">
    <source>
        <dbReference type="Proteomes" id="UP000308271"/>
    </source>
</evidence>
<dbReference type="Pfam" id="PF01624">
    <property type="entry name" value="MutS_I"/>
    <property type="match status" value="1"/>
</dbReference>
<dbReference type="Gene3D" id="3.40.50.300">
    <property type="entry name" value="P-loop containing nucleotide triphosphate hydrolases"/>
    <property type="match status" value="1"/>
</dbReference>
<dbReference type="Gene3D" id="3.40.1170.10">
    <property type="entry name" value="DNA repair protein MutS, domain I"/>
    <property type="match status" value="1"/>
</dbReference>
<evidence type="ECO:0000313" key="12">
    <source>
        <dbReference type="EMBL" id="TNJ38358.1"/>
    </source>
</evidence>
<evidence type="ECO:0000256" key="5">
    <source>
        <dbReference type="ARBA" id="ARBA00022840"/>
    </source>
</evidence>
<evidence type="ECO:0000256" key="4">
    <source>
        <dbReference type="ARBA" id="ARBA00022763"/>
    </source>
</evidence>
<dbReference type="GO" id="GO:0005829">
    <property type="term" value="C:cytosol"/>
    <property type="evidence" value="ECO:0007669"/>
    <property type="project" value="TreeGrafter"/>
</dbReference>
<keyword evidence="3 9" id="KW-0547">Nucleotide-binding</keyword>
<dbReference type="Pfam" id="PF05190">
    <property type="entry name" value="MutS_IV"/>
    <property type="match status" value="1"/>
</dbReference>
<keyword evidence="7 9" id="KW-0234">DNA repair</keyword>
<proteinExistence type="inferred from homology"/>
<dbReference type="PROSITE" id="PS00486">
    <property type="entry name" value="DNA_MISMATCH_REPAIR_2"/>
    <property type="match status" value="1"/>
</dbReference>
<dbReference type="GO" id="GO:0003684">
    <property type="term" value="F:damaged DNA binding"/>
    <property type="evidence" value="ECO:0007669"/>
    <property type="project" value="UniProtKB-UniRule"/>
</dbReference>
<comment type="function">
    <text evidence="8 9">This protein is involved in the repair of mismatches in DNA. It is possible that it carries out the mismatch recognition step. This protein has a weak ATPase activity.</text>
</comment>
<dbReference type="EMBL" id="VDCH01000021">
    <property type="protein sequence ID" value="TNJ38358.1"/>
    <property type="molecule type" value="Genomic_DNA"/>
</dbReference>
<protein>
    <recommendedName>
        <fullName evidence="2 9">DNA mismatch repair protein MutS</fullName>
    </recommendedName>
</protein>
<name>A0A5C4S575_CHLTI</name>
<dbReference type="SUPFAM" id="SSF55271">
    <property type="entry name" value="DNA repair protein MutS, domain I"/>
    <property type="match status" value="1"/>
</dbReference>
<dbReference type="InterPro" id="IPR016151">
    <property type="entry name" value="DNA_mismatch_repair_MutS_N"/>
</dbReference>
<dbReference type="InterPro" id="IPR007695">
    <property type="entry name" value="DNA_mismatch_repair_MutS-lik_N"/>
</dbReference>
<dbReference type="NCBIfam" id="NF003810">
    <property type="entry name" value="PRK05399.1"/>
    <property type="match status" value="1"/>
</dbReference>
<keyword evidence="5 9" id="KW-0067">ATP-binding</keyword>
<comment type="caution">
    <text evidence="12">The sequence shown here is derived from an EMBL/GenBank/DDBJ whole genome shotgun (WGS) entry which is preliminary data.</text>
</comment>
<dbReference type="Pfam" id="PF00488">
    <property type="entry name" value="MutS_V"/>
    <property type="match status" value="1"/>
</dbReference>
<dbReference type="FunFam" id="3.40.1170.10:FF:000001">
    <property type="entry name" value="DNA mismatch repair protein MutS"/>
    <property type="match status" value="1"/>
</dbReference>
<dbReference type="SUPFAM" id="SSF52540">
    <property type="entry name" value="P-loop containing nucleoside triphosphate hydrolases"/>
    <property type="match status" value="1"/>
</dbReference>
<dbReference type="AlphaFoldDB" id="A0A5C4S575"/>